<dbReference type="EMBL" id="LIAE01010614">
    <property type="protein sequence ID" value="PAV57925.1"/>
    <property type="molecule type" value="Genomic_DNA"/>
</dbReference>
<dbReference type="AlphaFoldDB" id="A0A2A2J8F9"/>
<keyword evidence="4 6" id="KW-1133">Transmembrane helix</keyword>
<comment type="subcellular location">
    <subcellularLocation>
        <location evidence="1">Endomembrane system</location>
        <topology evidence="1">Multi-pass membrane protein</topology>
    </subcellularLocation>
</comment>
<organism evidence="7 8">
    <name type="scientific">Diploscapter pachys</name>
    <dbReference type="NCBI Taxonomy" id="2018661"/>
    <lineage>
        <taxon>Eukaryota</taxon>
        <taxon>Metazoa</taxon>
        <taxon>Ecdysozoa</taxon>
        <taxon>Nematoda</taxon>
        <taxon>Chromadorea</taxon>
        <taxon>Rhabditida</taxon>
        <taxon>Rhabditina</taxon>
        <taxon>Rhabditomorpha</taxon>
        <taxon>Rhabditoidea</taxon>
        <taxon>Rhabditidae</taxon>
        <taxon>Diploscapter</taxon>
    </lineage>
</organism>
<keyword evidence="2" id="KW-0813">Transport</keyword>
<evidence type="ECO:0000256" key="3">
    <source>
        <dbReference type="ARBA" id="ARBA00022692"/>
    </source>
</evidence>
<evidence type="ECO:0008006" key="9">
    <source>
        <dbReference type="Google" id="ProtNLM"/>
    </source>
</evidence>
<feature type="transmembrane region" description="Helical" evidence="6">
    <location>
        <begin position="260"/>
        <end position="280"/>
    </location>
</feature>
<dbReference type="GO" id="GO:0022857">
    <property type="term" value="F:transmembrane transporter activity"/>
    <property type="evidence" value="ECO:0007669"/>
    <property type="project" value="InterPro"/>
</dbReference>
<dbReference type="OrthoDB" id="370281at2759"/>
<feature type="transmembrane region" description="Helical" evidence="6">
    <location>
        <begin position="43"/>
        <end position="67"/>
    </location>
</feature>
<dbReference type="Pfam" id="PF07690">
    <property type="entry name" value="MFS_1"/>
    <property type="match status" value="1"/>
</dbReference>
<feature type="transmembrane region" description="Helical" evidence="6">
    <location>
        <begin position="138"/>
        <end position="161"/>
    </location>
</feature>
<dbReference type="InterPro" id="IPR011701">
    <property type="entry name" value="MFS"/>
</dbReference>
<dbReference type="PANTHER" id="PTHR23510">
    <property type="entry name" value="INNER MEMBRANE TRANSPORT PROTEIN YAJR"/>
    <property type="match status" value="1"/>
</dbReference>
<dbReference type="SUPFAM" id="SSF103473">
    <property type="entry name" value="MFS general substrate transporter"/>
    <property type="match status" value="1"/>
</dbReference>
<dbReference type="Gene3D" id="1.20.1250.20">
    <property type="entry name" value="MFS general substrate transporter like domains"/>
    <property type="match status" value="1"/>
</dbReference>
<reference evidence="7 8" key="1">
    <citation type="journal article" date="2017" name="Curr. Biol.">
        <title>Genome architecture and evolution of a unichromosomal asexual nematode.</title>
        <authorList>
            <person name="Fradin H."/>
            <person name="Zegar C."/>
            <person name="Gutwein M."/>
            <person name="Lucas J."/>
            <person name="Kovtun M."/>
            <person name="Corcoran D."/>
            <person name="Baugh L.R."/>
            <person name="Kiontke K."/>
            <person name="Gunsalus K."/>
            <person name="Fitch D.H."/>
            <person name="Piano F."/>
        </authorList>
    </citation>
    <scope>NUCLEOTIDE SEQUENCE [LARGE SCALE GENOMIC DNA]</scope>
    <source>
        <strain evidence="7">PF1309</strain>
    </source>
</reference>
<name>A0A2A2J8F9_9BILA</name>
<evidence type="ECO:0000313" key="7">
    <source>
        <dbReference type="EMBL" id="PAV57925.1"/>
    </source>
</evidence>
<accession>A0A2A2J8F9</accession>
<evidence type="ECO:0000256" key="6">
    <source>
        <dbReference type="SAM" id="Phobius"/>
    </source>
</evidence>
<dbReference type="InterPro" id="IPR036259">
    <property type="entry name" value="MFS_trans_sf"/>
</dbReference>
<dbReference type="InterPro" id="IPR051068">
    <property type="entry name" value="MFS_Domain-Containing_Protein"/>
</dbReference>
<evidence type="ECO:0000256" key="2">
    <source>
        <dbReference type="ARBA" id="ARBA00022448"/>
    </source>
</evidence>
<feature type="transmembrane region" description="Helical" evidence="6">
    <location>
        <begin position="300"/>
        <end position="321"/>
    </location>
</feature>
<dbReference type="Proteomes" id="UP000218231">
    <property type="component" value="Unassembled WGS sequence"/>
</dbReference>
<keyword evidence="8" id="KW-1185">Reference proteome</keyword>
<proteinExistence type="predicted"/>
<sequence>MTIATFPQIEDDKPYQKENITENERKASKIEEFTERSTPWKSIWICIIMQFVVGCQVSIYFMSLWPYLQGLDPTATVDFLGWIFAACSIGQSLANPIFGYWNQRTLSVTQPIVCGFILAGVGQFLFGIIHVFNDNRGWWMMGARFITGFGVGNIAVTRSYIATASVAEDRLKAVAFGTSGFVTGIMFGPAIQAVFTPMDEYGFSVWIFEFNMYTIPAFLMVALSLAACAVTIVFLDANYAGIIEEGSDDDESKIVPKYDMIPAIICIYLFVMICMVSTNQEVISTPVSTVMYGWKDSKSIMLNGVFQSLGCAVSLIGNIVIGCTRIGKM</sequence>
<dbReference type="STRING" id="2018661.A0A2A2J8F9"/>
<evidence type="ECO:0000313" key="8">
    <source>
        <dbReference type="Proteomes" id="UP000218231"/>
    </source>
</evidence>
<feature type="transmembrane region" description="Helical" evidence="6">
    <location>
        <begin position="173"/>
        <end position="195"/>
    </location>
</feature>
<feature type="transmembrane region" description="Helical" evidence="6">
    <location>
        <begin position="79"/>
        <end position="101"/>
    </location>
</feature>
<evidence type="ECO:0000256" key="4">
    <source>
        <dbReference type="ARBA" id="ARBA00022989"/>
    </source>
</evidence>
<evidence type="ECO:0000256" key="5">
    <source>
        <dbReference type="ARBA" id="ARBA00023136"/>
    </source>
</evidence>
<feature type="transmembrane region" description="Helical" evidence="6">
    <location>
        <begin position="215"/>
        <end position="239"/>
    </location>
</feature>
<feature type="transmembrane region" description="Helical" evidence="6">
    <location>
        <begin position="113"/>
        <end position="132"/>
    </location>
</feature>
<keyword evidence="3 6" id="KW-0812">Transmembrane</keyword>
<gene>
    <name evidence="7" type="ORF">WR25_23829</name>
</gene>
<keyword evidence="5 6" id="KW-0472">Membrane</keyword>
<protein>
    <recommendedName>
        <fullName evidence="9">Major facilitator superfamily (MFS) profile domain-containing protein</fullName>
    </recommendedName>
</protein>
<dbReference type="GO" id="GO:0012505">
    <property type="term" value="C:endomembrane system"/>
    <property type="evidence" value="ECO:0007669"/>
    <property type="project" value="UniProtKB-SubCell"/>
</dbReference>
<comment type="caution">
    <text evidence="7">The sequence shown here is derived from an EMBL/GenBank/DDBJ whole genome shotgun (WGS) entry which is preliminary data.</text>
</comment>
<dbReference type="PANTHER" id="PTHR23510:SF3">
    <property type="entry name" value="MAJOR FACILITATOR SUPERFAMILY DOMAIN-CONTAINING PROTEIN 8"/>
    <property type="match status" value="1"/>
</dbReference>
<dbReference type="GO" id="GO:0005765">
    <property type="term" value="C:lysosomal membrane"/>
    <property type="evidence" value="ECO:0007669"/>
    <property type="project" value="TreeGrafter"/>
</dbReference>
<evidence type="ECO:0000256" key="1">
    <source>
        <dbReference type="ARBA" id="ARBA00004127"/>
    </source>
</evidence>